<protein>
    <recommendedName>
        <fullName evidence="5">Large ribosomal subunit protein uL2 C-terminal domain-containing protein</fullName>
    </recommendedName>
</protein>
<evidence type="ECO:0000313" key="7">
    <source>
        <dbReference type="Proteomes" id="UP000583929"/>
    </source>
</evidence>
<dbReference type="SUPFAM" id="SSF50104">
    <property type="entry name" value="Translation proteins SH3-like domain"/>
    <property type="match status" value="1"/>
</dbReference>
<evidence type="ECO:0000256" key="2">
    <source>
        <dbReference type="ARBA" id="ARBA00022980"/>
    </source>
</evidence>
<feature type="region of interest" description="Disordered" evidence="4">
    <location>
        <begin position="198"/>
        <end position="235"/>
    </location>
</feature>
<dbReference type="InterPro" id="IPR022669">
    <property type="entry name" value="Ribosomal_uL2_C"/>
</dbReference>
<sequence>MPSYLQNSFPFATNPPYSIVINFHQSTNFLSSPLPSTIYTNTVAIPNIPKDTALPISLQNANRKGKNIVIDDVDKENCNPNKVFKRQLNVESLRSVLKHCQSNTTSRHSAGSIDKVRHSLRFPNGIEVPRQGHGGGLMLLWKSSLSTTLSTSEFELFLVLCWSIWHERNAIYHGNTVRTPVVVAAYAPLYLQEFQQARAKSTQPAPTSGKRPIVRGVVRNPVDHSHGGGEEKTPIGRKRTLNPLWLFCTWQKK</sequence>
<keyword evidence="2" id="KW-0689">Ribosomal protein</keyword>
<gene>
    <name evidence="6" type="ORF">G4B88_030521</name>
</gene>
<evidence type="ECO:0000256" key="3">
    <source>
        <dbReference type="ARBA" id="ARBA00023274"/>
    </source>
</evidence>
<dbReference type="GO" id="GO:0003735">
    <property type="term" value="F:structural constituent of ribosome"/>
    <property type="evidence" value="ECO:0007669"/>
    <property type="project" value="InterPro"/>
</dbReference>
<organism evidence="6 7">
    <name type="scientific">Cannabis sativa</name>
    <name type="common">Hemp</name>
    <name type="synonym">Marijuana</name>
    <dbReference type="NCBI Taxonomy" id="3483"/>
    <lineage>
        <taxon>Eukaryota</taxon>
        <taxon>Viridiplantae</taxon>
        <taxon>Streptophyta</taxon>
        <taxon>Embryophyta</taxon>
        <taxon>Tracheophyta</taxon>
        <taxon>Spermatophyta</taxon>
        <taxon>Magnoliopsida</taxon>
        <taxon>eudicotyledons</taxon>
        <taxon>Gunneridae</taxon>
        <taxon>Pentapetalae</taxon>
        <taxon>rosids</taxon>
        <taxon>fabids</taxon>
        <taxon>Rosales</taxon>
        <taxon>Cannabaceae</taxon>
        <taxon>Cannabis</taxon>
    </lineage>
</organism>
<keyword evidence="7" id="KW-1185">Reference proteome</keyword>
<feature type="compositionally biased region" description="Basic and acidic residues" evidence="4">
    <location>
        <begin position="221"/>
        <end position="234"/>
    </location>
</feature>
<dbReference type="Gene3D" id="4.10.950.10">
    <property type="entry name" value="Ribosomal protein L2, domain 3"/>
    <property type="match status" value="1"/>
</dbReference>
<name>A0A7J6FJB6_CANSA</name>
<dbReference type="Proteomes" id="UP000583929">
    <property type="component" value="Unassembled WGS sequence"/>
</dbReference>
<feature type="domain" description="Large ribosomal subunit protein uL2 C-terminal" evidence="5">
    <location>
        <begin position="203"/>
        <end position="239"/>
    </location>
</feature>
<proteinExistence type="inferred from homology"/>
<dbReference type="GO" id="GO:1990904">
    <property type="term" value="C:ribonucleoprotein complex"/>
    <property type="evidence" value="ECO:0007669"/>
    <property type="project" value="UniProtKB-KW"/>
</dbReference>
<dbReference type="Pfam" id="PF03947">
    <property type="entry name" value="Ribosomal_L2_C"/>
    <property type="match status" value="1"/>
</dbReference>
<dbReference type="GO" id="GO:0005840">
    <property type="term" value="C:ribosome"/>
    <property type="evidence" value="ECO:0007669"/>
    <property type="project" value="UniProtKB-KW"/>
</dbReference>
<dbReference type="InterPro" id="IPR014726">
    <property type="entry name" value="Ribosomal_uL2_dom3"/>
</dbReference>
<dbReference type="InterPro" id="IPR022671">
    <property type="entry name" value="Ribosomal_uL2_CS"/>
</dbReference>
<dbReference type="EMBL" id="JAATIQ010000202">
    <property type="protein sequence ID" value="KAF4370801.1"/>
    <property type="molecule type" value="Genomic_DNA"/>
</dbReference>
<comment type="similarity">
    <text evidence="1">Belongs to the universal ribosomal protein uL2 family.</text>
</comment>
<evidence type="ECO:0000259" key="5">
    <source>
        <dbReference type="Pfam" id="PF03947"/>
    </source>
</evidence>
<reference evidence="6 7" key="1">
    <citation type="journal article" date="2020" name="bioRxiv">
        <title>Sequence and annotation of 42 cannabis genomes reveals extensive copy number variation in cannabinoid synthesis and pathogen resistance genes.</title>
        <authorList>
            <person name="Mckernan K.J."/>
            <person name="Helbert Y."/>
            <person name="Kane L.T."/>
            <person name="Ebling H."/>
            <person name="Zhang L."/>
            <person name="Liu B."/>
            <person name="Eaton Z."/>
            <person name="Mclaughlin S."/>
            <person name="Kingan S."/>
            <person name="Baybayan P."/>
            <person name="Concepcion G."/>
            <person name="Jordan M."/>
            <person name="Riva A."/>
            <person name="Barbazuk W."/>
            <person name="Harkins T."/>
        </authorList>
    </citation>
    <scope>NUCLEOTIDE SEQUENCE [LARGE SCALE GENOMIC DNA]</scope>
    <source>
        <strain evidence="7">cv. Jamaican Lion 4</strain>
        <tissue evidence="6">Leaf</tissue>
    </source>
</reference>
<dbReference type="AlphaFoldDB" id="A0A7J6FJB6"/>
<dbReference type="PROSITE" id="PS00467">
    <property type="entry name" value="RIBOSOMAL_L2"/>
    <property type="match status" value="1"/>
</dbReference>
<accession>A0A7J6FJB6</accession>
<dbReference type="GO" id="GO:0006412">
    <property type="term" value="P:translation"/>
    <property type="evidence" value="ECO:0007669"/>
    <property type="project" value="InterPro"/>
</dbReference>
<evidence type="ECO:0000256" key="4">
    <source>
        <dbReference type="SAM" id="MobiDB-lite"/>
    </source>
</evidence>
<dbReference type="InterPro" id="IPR008991">
    <property type="entry name" value="Translation_prot_SH3-like_sf"/>
</dbReference>
<evidence type="ECO:0000313" key="6">
    <source>
        <dbReference type="EMBL" id="KAF4370801.1"/>
    </source>
</evidence>
<evidence type="ECO:0000256" key="1">
    <source>
        <dbReference type="ARBA" id="ARBA00005636"/>
    </source>
</evidence>
<keyword evidence="3" id="KW-0687">Ribonucleoprotein</keyword>
<comment type="caution">
    <text evidence="6">The sequence shown here is derived from an EMBL/GenBank/DDBJ whole genome shotgun (WGS) entry which is preliminary data.</text>
</comment>